<dbReference type="InterPro" id="IPR042099">
    <property type="entry name" value="ANL_N_sf"/>
</dbReference>
<reference evidence="3 4" key="1">
    <citation type="submission" date="2024-01" db="EMBL/GenBank/DDBJ databases">
        <title>Unpublished Manusciprt.</title>
        <authorList>
            <person name="Duman M."/>
            <person name="Valdes E.G."/>
            <person name="Ajmi N."/>
            <person name="Altun S."/>
            <person name="Saticioglu I.B."/>
        </authorList>
    </citation>
    <scope>NUCLEOTIDE SEQUENCE [LARGE SCALE GENOMIC DNA]</scope>
    <source>
        <strain evidence="3 4">120P</strain>
    </source>
</reference>
<name>A0AB35WX77_9PSED</name>
<evidence type="ECO:0000259" key="1">
    <source>
        <dbReference type="Pfam" id="PF00501"/>
    </source>
</evidence>
<keyword evidence="4" id="KW-1185">Reference proteome</keyword>
<dbReference type="RefSeq" id="WP_136478141.1">
    <property type="nucleotide sequence ID" value="NZ_JAZDCU010000008.1"/>
</dbReference>
<proteinExistence type="predicted"/>
<dbReference type="Gene3D" id="3.40.50.12780">
    <property type="entry name" value="N-terminal domain of ligase-like"/>
    <property type="match status" value="1"/>
</dbReference>
<dbReference type="Pfam" id="PF00501">
    <property type="entry name" value="AMP-binding"/>
    <property type="match status" value="1"/>
</dbReference>
<sequence length="560" mass="62065">MLQTRVIPPAEGAYQFPLLIKRLLLSGSRYEKTREIVYRDQLRFSYLTLNERIARLANVLTEAGVKAGDTVAVMDWDSHRYLECMFAIPMIGAVVHTINVRLSPDQILYTMNHAEDRFVLVNSDFVGLYQAIAGQLTTVEKTLLLTDAESKTADLPNLVGEYEALLAAASPVYDFPDFDENSVATTFYTTGTTGNPKGVYFTHRQLVLHTLAAASVTGSIDSVRLLGSDDVYMPITPMFHVHAWGIPYVATMLGIKQVYPGRYEPELLCELWRKEKVTFSHCVPTILQMLLNAKGAQEQDFGGWKIIIGGSALNRALYEAAKAHGIQLTAAYGMSETCPLVSCAHLNEELLAGSEDECITYRIKAGVPVPLVESAIVDGEGNFLPNDGETQGELVLRAPWLTMGYFREPEKGAELWQGGWLHTGDVATLDSMGVIDIRDRIKDVIKTGGEWISSLELEDLISRHPAIREVAVVGVADPQWGERPFALLVVHEQQSVDAKALKEHLKPFVELGHINKWAIPSQIALVTEIPKTSVGKLDKKRIRLDITQWQASNSTFLSTL</sequence>
<evidence type="ECO:0000313" key="4">
    <source>
        <dbReference type="Proteomes" id="UP001307839"/>
    </source>
</evidence>
<protein>
    <submittedName>
        <fullName evidence="3">Fatty acid--CoA ligase</fullName>
    </submittedName>
</protein>
<dbReference type="PANTHER" id="PTHR43767">
    <property type="entry name" value="LONG-CHAIN-FATTY-ACID--COA LIGASE"/>
    <property type="match status" value="1"/>
</dbReference>
<feature type="domain" description="AMP-dependent synthetase/ligase" evidence="1">
    <location>
        <begin position="31"/>
        <end position="406"/>
    </location>
</feature>
<dbReference type="CDD" id="cd12119">
    <property type="entry name" value="ttLC_FACS_AlkK_like"/>
    <property type="match status" value="1"/>
</dbReference>
<dbReference type="Proteomes" id="UP001307839">
    <property type="component" value="Unassembled WGS sequence"/>
</dbReference>
<evidence type="ECO:0000313" key="3">
    <source>
        <dbReference type="EMBL" id="MEE1867650.1"/>
    </source>
</evidence>
<keyword evidence="3" id="KW-0436">Ligase</keyword>
<dbReference type="InterPro" id="IPR000873">
    <property type="entry name" value="AMP-dep_synth/lig_dom"/>
</dbReference>
<dbReference type="SUPFAM" id="SSF56801">
    <property type="entry name" value="Acetyl-CoA synthetase-like"/>
    <property type="match status" value="1"/>
</dbReference>
<dbReference type="InterPro" id="IPR025110">
    <property type="entry name" value="AMP-bd_C"/>
</dbReference>
<dbReference type="NCBIfam" id="NF004837">
    <property type="entry name" value="PRK06187.1"/>
    <property type="match status" value="1"/>
</dbReference>
<comment type="caution">
    <text evidence="3">The sequence shown here is derived from an EMBL/GenBank/DDBJ whole genome shotgun (WGS) entry which is preliminary data.</text>
</comment>
<feature type="domain" description="AMP-binding enzyme C-terminal" evidence="2">
    <location>
        <begin position="456"/>
        <end position="536"/>
    </location>
</feature>
<dbReference type="InterPro" id="IPR050237">
    <property type="entry name" value="ATP-dep_AMP-bd_enzyme"/>
</dbReference>
<evidence type="ECO:0000259" key="2">
    <source>
        <dbReference type="Pfam" id="PF13193"/>
    </source>
</evidence>
<dbReference type="Pfam" id="PF13193">
    <property type="entry name" value="AMP-binding_C"/>
    <property type="match status" value="1"/>
</dbReference>
<dbReference type="EMBL" id="JAZDQP010000009">
    <property type="protein sequence ID" value="MEE1867650.1"/>
    <property type="molecule type" value="Genomic_DNA"/>
</dbReference>
<organism evidence="3 4">
    <name type="scientific">Pseudomonas auratipiscis</name>
    <dbReference type="NCBI Taxonomy" id="3115853"/>
    <lineage>
        <taxon>Bacteria</taxon>
        <taxon>Pseudomonadati</taxon>
        <taxon>Pseudomonadota</taxon>
        <taxon>Gammaproteobacteria</taxon>
        <taxon>Pseudomonadales</taxon>
        <taxon>Pseudomonadaceae</taxon>
        <taxon>Pseudomonas</taxon>
    </lineage>
</organism>
<dbReference type="PANTHER" id="PTHR43767:SF11">
    <property type="entry name" value="MEDIUM-CHAIN-FATTY-ACID--COA LIGASE"/>
    <property type="match status" value="1"/>
</dbReference>
<dbReference type="AlphaFoldDB" id="A0AB35WX77"/>
<gene>
    <name evidence="3" type="ORF">V0R53_14755</name>
</gene>
<dbReference type="GO" id="GO:0016877">
    <property type="term" value="F:ligase activity, forming carbon-sulfur bonds"/>
    <property type="evidence" value="ECO:0007669"/>
    <property type="project" value="UniProtKB-ARBA"/>
</dbReference>
<dbReference type="Gene3D" id="3.30.300.30">
    <property type="match status" value="1"/>
</dbReference>
<accession>A0AB35WX77</accession>
<dbReference type="InterPro" id="IPR045851">
    <property type="entry name" value="AMP-bd_C_sf"/>
</dbReference>